<dbReference type="EMBL" id="CP032509">
    <property type="protein sequence ID" value="AZN72786.1"/>
    <property type="molecule type" value="Genomic_DNA"/>
</dbReference>
<evidence type="ECO:0000313" key="2">
    <source>
        <dbReference type="Proteomes" id="UP000268192"/>
    </source>
</evidence>
<name>A0A3Q8XSM9_9HYPH</name>
<keyword evidence="2" id="KW-1185">Reference proteome</keyword>
<protein>
    <submittedName>
        <fullName evidence="1">DUF721 domain-containing protein</fullName>
    </submittedName>
</protein>
<dbReference type="InterPro" id="IPR007922">
    <property type="entry name" value="DciA-like"/>
</dbReference>
<dbReference type="AlphaFoldDB" id="A0A3Q8XSM9"/>
<dbReference type="OrthoDB" id="7160947at2"/>
<accession>A0A3Q8XSM9</accession>
<dbReference type="InterPro" id="IPR010593">
    <property type="entry name" value="DUF1159"/>
</dbReference>
<evidence type="ECO:0000313" key="1">
    <source>
        <dbReference type="EMBL" id="AZN72786.1"/>
    </source>
</evidence>
<organism evidence="1 2">
    <name type="scientific">Georhizobium profundi</name>
    <dbReference type="NCBI Taxonomy" id="2341112"/>
    <lineage>
        <taxon>Bacteria</taxon>
        <taxon>Pseudomonadati</taxon>
        <taxon>Pseudomonadota</taxon>
        <taxon>Alphaproteobacteria</taxon>
        <taxon>Hyphomicrobiales</taxon>
        <taxon>Rhizobiaceae</taxon>
        <taxon>Georhizobium</taxon>
    </lineage>
</organism>
<proteinExistence type="predicted"/>
<dbReference type="KEGG" id="abaw:D5400_17220"/>
<gene>
    <name evidence="1" type="ORF">D5400_17220</name>
</gene>
<sequence>MRRKTLFQIAEIANGLVDPILAKRAGINTMLLGSWEDIAGPEFADCTKPEKIVWQRRASEGQADGGFEPGTLVVACEGARALFLSHQLGEFIDRINGFFGFPAVQRIKIVQKPVTPLNRPKRRAPPLPQDKAQHLSKMLGDIEDDRLKAALEKLGRAVMTQKKHG</sequence>
<dbReference type="Proteomes" id="UP000268192">
    <property type="component" value="Chromosome"/>
</dbReference>
<reference evidence="1 2" key="1">
    <citation type="submission" date="2018-09" db="EMBL/GenBank/DDBJ databases">
        <title>Marinorhizobium profundi gen. nov., sp. nov., isolated from a deep-sea sediment sample from the New Britain Trench and proposal of Marinorhizobiaceae fam. nov. in the order Rhizobiales of the class Alphaproteobacteria.</title>
        <authorList>
            <person name="Cao J."/>
        </authorList>
    </citation>
    <scope>NUCLEOTIDE SEQUENCE [LARGE SCALE GENOMIC DNA]</scope>
    <source>
        <strain evidence="1 2">WS11</strain>
    </source>
</reference>
<dbReference type="PIRSF" id="PIRSF032064">
    <property type="entry name" value="UCP032064"/>
    <property type="match status" value="1"/>
</dbReference>
<dbReference type="Pfam" id="PF05258">
    <property type="entry name" value="DciA"/>
    <property type="match status" value="1"/>
</dbReference>
<dbReference type="RefSeq" id="WP_126011114.1">
    <property type="nucleotide sequence ID" value="NZ_CP032509.1"/>
</dbReference>